<evidence type="ECO:0000313" key="1">
    <source>
        <dbReference type="EMBL" id="KKQ35844.1"/>
    </source>
</evidence>
<dbReference type="EMBL" id="LBTF01000004">
    <property type="protein sequence ID" value="KKQ35844.1"/>
    <property type="molecule type" value="Genomic_DNA"/>
</dbReference>
<dbReference type="AlphaFoldDB" id="A0A0G0JGE3"/>
<evidence type="ECO:0000313" key="2">
    <source>
        <dbReference type="Proteomes" id="UP000033876"/>
    </source>
</evidence>
<comment type="caution">
    <text evidence="1">The sequence shown here is derived from an EMBL/GenBank/DDBJ whole genome shotgun (WGS) entry which is preliminary data.</text>
</comment>
<reference evidence="1 2" key="1">
    <citation type="journal article" date="2015" name="Nature">
        <title>rRNA introns, odd ribosomes, and small enigmatic genomes across a large radiation of phyla.</title>
        <authorList>
            <person name="Brown C.T."/>
            <person name="Hug L.A."/>
            <person name="Thomas B.C."/>
            <person name="Sharon I."/>
            <person name="Castelle C.J."/>
            <person name="Singh A."/>
            <person name="Wilkins M.J."/>
            <person name="Williams K.H."/>
            <person name="Banfield J.F."/>
        </authorList>
    </citation>
    <scope>NUCLEOTIDE SEQUENCE [LARGE SCALE GENOMIC DNA]</scope>
</reference>
<name>A0A0G0JGE3_9BACT</name>
<accession>A0A0G0JGE3</accession>
<gene>
    <name evidence="1" type="ORF">US50_C0004G0033</name>
</gene>
<sequence>MRPWFSGITRPCQGRDGSPILPGRTFFCLRSLMDRMQASGACDMGSIPIGGASYIYVIFQYRIYVHYSVLYTFTLKH</sequence>
<protein>
    <submittedName>
        <fullName evidence="1">Uncharacterized protein</fullName>
    </submittedName>
</protein>
<proteinExistence type="predicted"/>
<dbReference type="Proteomes" id="UP000033876">
    <property type="component" value="Unassembled WGS sequence"/>
</dbReference>
<organism evidence="1 2">
    <name type="scientific">Candidatus Nomurabacteria bacterium GW2011_GWB1_37_5</name>
    <dbReference type="NCBI Taxonomy" id="1618742"/>
    <lineage>
        <taxon>Bacteria</taxon>
        <taxon>Candidatus Nomuraibacteriota</taxon>
    </lineage>
</organism>